<dbReference type="Proteomes" id="UP001174934">
    <property type="component" value="Unassembled WGS sequence"/>
</dbReference>
<accession>A0AA39U136</accession>
<name>A0AA39U136_9PEZI</name>
<protein>
    <submittedName>
        <fullName evidence="2">Uncharacterized protein</fullName>
    </submittedName>
</protein>
<dbReference type="AlphaFoldDB" id="A0AA39U136"/>
<evidence type="ECO:0000313" key="3">
    <source>
        <dbReference type="Proteomes" id="UP001174934"/>
    </source>
</evidence>
<organism evidence="2 3">
    <name type="scientific">Bombardia bombarda</name>
    <dbReference type="NCBI Taxonomy" id="252184"/>
    <lineage>
        <taxon>Eukaryota</taxon>
        <taxon>Fungi</taxon>
        <taxon>Dikarya</taxon>
        <taxon>Ascomycota</taxon>
        <taxon>Pezizomycotina</taxon>
        <taxon>Sordariomycetes</taxon>
        <taxon>Sordariomycetidae</taxon>
        <taxon>Sordariales</taxon>
        <taxon>Lasiosphaeriaceae</taxon>
        <taxon>Bombardia</taxon>
    </lineage>
</organism>
<feature type="region of interest" description="Disordered" evidence="1">
    <location>
        <begin position="177"/>
        <end position="223"/>
    </location>
</feature>
<reference evidence="2" key="1">
    <citation type="submission" date="2023-06" db="EMBL/GenBank/DDBJ databases">
        <title>Genome-scale phylogeny and comparative genomics of the fungal order Sordariales.</title>
        <authorList>
            <consortium name="Lawrence Berkeley National Laboratory"/>
            <person name="Hensen N."/>
            <person name="Bonometti L."/>
            <person name="Westerberg I."/>
            <person name="Brannstrom I.O."/>
            <person name="Guillou S."/>
            <person name="Cros-Aarteil S."/>
            <person name="Calhoun S."/>
            <person name="Haridas S."/>
            <person name="Kuo A."/>
            <person name="Mondo S."/>
            <person name="Pangilinan J."/>
            <person name="Riley R."/>
            <person name="LaButti K."/>
            <person name="Andreopoulos B."/>
            <person name="Lipzen A."/>
            <person name="Chen C."/>
            <person name="Yanf M."/>
            <person name="Daum C."/>
            <person name="Ng V."/>
            <person name="Clum A."/>
            <person name="Steindorff A."/>
            <person name="Ohm R."/>
            <person name="Martin F."/>
            <person name="Silar P."/>
            <person name="Natvig D."/>
            <person name="Lalanne C."/>
            <person name="Gautier V."/>
            <person name="Ament-velasquez S.L."/>
            <person name="Kruys A."/>
            <person name="Hutchinson M.I."/>
            <person name="Powell A.J."/>
            <person name="Barry K."/>
            <person name="Miller A.N."/>
            <person name="Grigoriev I.V."/>
            <person name="Debuchy R."/>
            <person name="Gladieux P."/>
            <person name="Thoren M.H."/>
            <person name="Johannesson H."/>
        </authorList>
    </citation>
    <scope>NUCLEOTIDE SEQUENCE</scope>
    <source>
        <strain evidence="2">SMH3391-2</strain>
    </source>
</reference>
<feature type="compositionally biased region" description="Polar residues" evidence="1">
    <location>
        <begin position="206"/>
        <end position="215"/>
    </location>
</feature>
<keyword evidence="3" id="KW-1185">Reference proteome</keyword>
<evidence type="ECO:0000256" key="1">
    <source>
        <dbReference type="SAM" id="MobiDB-lite"/>
    </source>
</evidence>
<comment type="caution">
    <text evidence="2">The sequence shown here is derived from an EMBL/GenBank/DDBJ whole genome shotgun (WGS) entry which is preliminary data.</text>
</comment>
<gene>
    <name evidence="2" type="ORF">B0T17DRAFT_133879</name>
</gene>
<dbReference type="EMBL" id="JAULSR010000013">
    <property type="protein sequence ID" value="KAK0609560.1"/>
    <property type="molecule type" value="Genomic_DNA"/>
</dbReference>
<evidence type="ECO:0000313" key="2">
    <source>
        <dbReference type="EMBL" id="KAK0609560.1"/>
    </source>
</evidence>
<sequence length="223" mass="24910">MSSACIFGDVSAVANAKTTGRDQCYDVKRPLTHSLMSGRAACLHPISENQSTSKRMMRVSSHSSHVAGTTARRVQNYGGVFCMQSPTGGVFQTGNARTAFHFIHVRLTDMAPRIKEPEEFIDQSACLIASPMRGVLKWGEDVVPVVEITRPLTSQQTFSYNFVRKLCQETLSGNFVRNHQIRDRPRPSLKQRKERFTSTPGPQPSPTVQSYLTRRSSVHKHGF</sequence>
<proteinExistence type="predicted"/>